<feature type="non-terminal residue" evidence="6">
    <location>
        <position position="1"/>
    </location>
</feature>
<dbReference type="EMBL" id="HACG01046954">
    <property type="protein sequence ID" value="CEK93819.1"/>
    <property type="molecule type" value="Transcribed_RNA"/>
</dbReference>
<dbReference type="EMBL" id="HACG01046955">
    <property type="protein sequence ID" value="CEK93820.1"/>
    <property type="molecule type" value="Transcribed_RNA"/>
</dbReference>
<proteinExistence type="predicted"/>
<dbReference type="EMBL" id="HACG01046951">
    <property type="protein sequence ID" value="CEK93816.1"/>
    <property type="molecule type" value="Transcribed_RNA"/>
</dbReference>
<evidence type="ECO:0000313" key="6">
    <source>
        <dbReference type="EMBL" id="CEK93822.1"/>
    </source>
</evidence>
<accession>A0A0B7BLQ0</accession>
<organism evidence="6">
    <name type="scientific">Arion vulgaris</name>
    <dbReference type="NCBI Taxonomy" id="1028688"/>
    <lineage>
        <taxon>Eukaryota</taxon>
        <taxon>Metazoa</taxon>
        <taxon>Spiralia</taxon>
        <taxon>Lophotrochozoa</taxon>
        <taxon>Mollusca</taxon>
        <taxon>Gastropoda</taxon>
        <taxon>Heterobranchia</taxon>
        <taxon>Euthyneura</taxon>
        <taxon>Panpulmonata</taxon>
        <taxon>Eupulmonata</taxon>
        <taxon>Stylommatophora</taxon>
        <taxon>Helicina</taxon>
        <taxon>Arionoidea</taxon>
        <taxon>Arionidae</taxon>
        <taxon>Arion</taxon>
    </lineage>
</organism>
<evidence type="ECO:0000313" key="5">
    <source>
        <dbReference type="EMBL" id="CEK93821.1"/>
    </source>
</evidence>
<dbReference type="AlphaFoldDB" id="A0A0B7BLQ0"/>
<dbReference type="EMBL" id="HACG01046952">
    <property type="protein sequence ID" value="CEK93817.1"/>
    <property type="molecule type" value="Transcribed_RNA"/>
</dbReference>
<dbReference type="EMBL" id="HACG01046957">
    <property type="protein sequence ID" value="CEK93822.1"/>
    <property type="molecule type" value="Transcribed_RNA"/>
</dbReference>
<evidence type="ECO:0000313" key="4">
    <source>
        <dbReference type="EMBL" id="CEK93820.1"/>
    </source>
</evidence>
<reference evidence="6" key="1">
    <citation type="submission" date="2014-12" db="EMBL/GenBank/DDBJ databases">
        <title>Insight into the proteome of Arion vulgaris.</title>
        <authorList>
            <person name="Aradska J."/>
            <person name="Bulat T."/>
            <person name="Smidak R."/>
            <person name="Sarate P."/>
            <person name="Gangsoo J."/>
            <person name="Sialana F."/>
            <person name="Bilban M."/>
            <person name="Lubec G."/>
        </authorList>
    </citation>
    <scope>NUCLEOTIDE SEQUENCE</scope>
    <source>
        <tissue evidence="6">Skin</tissue>
    </source>
</reference>
<evidence type="ECO:0000313" key="1">
    <source>
        <dbReference type="EMBL" id="CEK93816.1"/>
    </source>
</evidence>
<evidence type="ECO:0000313" key="3">
    <source>
        <dbReference type="EMBL" id="CEK93819.1"/>
    </source>
</evidence>
<name>A0A0B7BLQ0_9EUPU</name>
<evidence type="ECO:0000313" key="2">
    <source>
        <dbReference type="EMBL" id="CEK93817.1"/>
    </source>
</evidence>
<sequence>SSSSSITIVTWRPATTQTSDRCTSIYKNVRQYCYTVYVETWTIPRDIHYGNQVKSCMVFSLVNVYTSSSSSSGRK</sequence>
<gene>
    <name evidence="6" type="primary">ORF197427</name>
    <name evidence="1" type="synonym">ORF197409</name>
    <name evidence="2" type="synonym">ORF197411</name>
    <name evidence="3" type="synonym">ORF197417</name>
    <name evidence="4" type="synonym">ORF197421</name>
    <name evidence="5" type="synonym">ORF197424</name>
</gene>
<dbReference type="EMBL" id="HACG01046956">
    <property type="protein sequence ID" value="CEK93821.1"/>
    <property type="molecule type" value="Transcribed_RNA"/>
</dbReference>
<protein>
    <submittedName>
        <fullName evidence="6">Uncharacterized protein</fullName>
    </submittedName>
</protein>